<feature type="domain" description="IclR-ED" evidence="5">
    <location>
        <begin position="70"/>
        <end position="254"/>
    </location>
</feature>
<evidence type="ECO:0000259" key="4">
    <source>
        <dbReference type="PROSITE" id="PS51077"/>
    </source>
</evidence>
<name>L9WRE7_9EURY</name>
<protein>
    <submittedName>
        <fullName evidence="6">IclR family transcriptional regulator</fullName>
    </submittedName>
</protein>
<dbReference type="InterPro" id="IPR011991">
    <property type="entry name" value="ArsR-like_HTH"/>
</dbReference>
<dbReference type="CDD" id="cd00090">
    <property type="entry name" value="HTH_ARSR"/>
    <property type="match status" value="1"/>
</dbReference>
<dbReference type="PANTHER" id="PTHR30136">
    <property type="entry name" value="HELIX-TURN-HELIX TRANSCRIPTIONAL REGULATOR, ICLR FAMILY"/>
    <property type="match status" value="1"/>
</dbReference>
<gene>
    <name evidence="6" type="ORF">C492_20445</name>
</gene>
<proteinExistence type="predicted"/>
<dbReference type="InterPro" id="IPR029016">
    <property type="entry name" value="GAF-like_dom_sf"/>
</dbReference>
<dbReference type="InterPro" id="IPR050707">
    <property type="entry name" value="HTH_MetabolicPath_Reg"/>
</dbReference>
<evidence type="ECO:0000313" key="6">
    <source>
        <dbReference type="EMBL" id="ELY51796.1"/>
    </source>
</evidence>
<dbReference type="SMART" id="SM00346">
    <property type="entry name" value="HTH_ICLR"/>
    <property type="match status" value="1"/>
</dbReference>
<dbReference type="InterPro" id="IPR036390">
    <property type="entry name" value="WH_DNA-bd_sf"/>
</dbReference>
<dbReference type="InterPro" id="IPR036388">
    <property type="entry name" value="WH-like_DNA-bd_sf"/>
</dbReference>
<dbReference type="InterPro" id="IPR005471">
    <property type="entry name" value="Tscrpt_reg_IclR_N"/>
</dbReference>
<sequence>MEPNGGGDRRKTTATSLRVVDAVDELGGARLTEIAEELDLSTSTVYTHLNTLTDHGYVAKIGDRYELGLKLFHLGEEARRRDDRYDLARESARELANTTGEEVNFAVEENGRSIILFDEVSNPSVEGFQVGHQFYMHNSASGKAMLAELPDEYIDDVIDRWGLPRETANTITDRDRLFDEIEEIRSQGYAVNDQEAFEGLHSVAIAVENPDGTVFGSLDVSGPPYRLPSDTELVELLRPVVSELERELASSESN</sequence>
<dbReference type="SUPFAM" id="SSF55781">
    <property type="entry name" value="GAF domain-like"/>
    <property type="match status" value="1"/>
</dbReference>
<evidence type="ECO:0000259" key="5">
    <source>
        <dbReference type="PROSITE" id="PS51078"/>
    </source>
</evidence>
<evidence type="ECO:0000256" key="2">
    <source>
        <dbReference type="ARBA" id="ARBA00023125"/>
    </source>
</evidence>
<dbReference type="Pfam" id="PF09339">
    <property type="entry name" value="HTH_IclR"/>
    <property type="match status" value="1"/>
</dbReference>
<comment type="caution">
    <text evidence="6">The sequence shown here is derived from an EMBL/GenBank/DDBJ whole genome shotgun (WGS) entry which is preliminary data.</text>
</comment>
<dbReference type="Gene3D" id="1.10.10.10">
    <property type="entry name" value="Winged helix-like DNA-binding domain superfamily/Winged helix DNA-binding domain"/>
    <property type="match status" value="1"/>
</dbReference>
<dbReference type="OrthoDB" id="14763at2157"/>
<reference evidence="6 7" key="1">
    <citation type="journal article" date="2014" name="PLoS Genet.">
        <title>Phylogenetically driven sequencing of extremely halophilic archaea reveals strategies for static and dynamic osmo-response.</title>
        <authorList>
            <person name="Becker E.A."/>
            <person name="Seitzer P.M."/>
            <person name="Tritt A."/>
            <person name="Larsen D."/>
            <person name="Krusor M."/>
            <person name="Yao A.I."/>
            <person name="Wu D."/>
            <person name="Madern D."/>
            <person name="Eisen J.A."/>
            <person name="Darling A.E."/>
            <person name="Facciotti M.T."/>
        </authorList>
    </citation>
    <scope>NUCLEOTIDE SEQUENCE [LARGE SCALE GENOMIC DNA]</scope>
    <source>
        <strain evidence="6 7">DSM 18795</strain>
    </source>
</reference>
<feature type="domain" description="HTH iclR-type" evidence="4">
    <location>
        <begin position="10"/>
        <end position="69"/>
    </location>
</feature>
<dbReference type="GO" id="GO:0003700">
    <property type="term" value="F:DNA-binding transcription factor activity"/>
    <property type="evidence" value="ECO:0007669"/>
    <property type="project" value="TreeGrafter"/>
</dbReference>
<dbReference type="EMBL" id="AOIA01000161">
    <property type="protein sequence ID" value="ELY51796.1"/>
    <property type="molecule type" value="Genomic_DNA"/>
</dbReference>
<dbReference type="PROSITE" id="PS51078">
    <property type="entry name" value="ICLR_ED"/>
    <property type="match status" value="1"/>
</dbReference>
<evidence type="ECO:0000313" key="7">
    <source>
        <dbReference type="Proteomes" id="UP000011531"/>
    </source>
</evidence>
<evidence type="ECO:0000256" key="3">
    <source>
        <dbReference type="ARBA" id="ARBA00023163"/>
    </source>
</evidence>
<accession>L9WRE7</accession>
<dbReference type="GO" id="GO:0003677">
    <property type="term" value="F:DNA binding"/>
    <property type="evidence" value="ECO:0007669"/>
    <property type="project" value="UniProtKB-KW"/>
</dbReference>
<dbReference type="AlphaFoldDB" id="L9WRE7"/>
<dbReference type="PROSITE" id="PS51077">
    <property type="entry name" value="HTH_ICLR"/>
    <property type="match status" value="1"/>
</dbReference>
<dbReference type="Pfam" id="PF01614">
    <property type="entry name" value="IclR_C"/>
    <property type="match status" value="1"/>
</dbReference>
<keyword evidence="7" id="KW-1185">Reference proteome</keyword>
<keyword evidence="1" id="KW-0805">Transcription regulation</keyword>
<keyword evidence="3" id="KW-0804">Transcription</keyword>
<dbReference type="SUPFAM" id="SSF46785">
    <property type="entry name" value="Winged helix' DNA-binding domain"/>
    <property type="match status" value="1"/>
</dbReference>
<dbReference type="Gene3D" id="3.30.450.40">
    <property type="match status" value="1"/>
</dbReference>
<evidence type="ECO:0000256" key="1">
    <source>
        <dbReference type="ARBA" id="ARBA00023015"/>
    </source>
</evidence>
<dbReference type="Proteomes" id="UP000011531">
    <property type="component" value="Unassembled WGS sequence"/>
</dbReference>
<dbReference type="RefSeq" id="WP_008426914.1">
    <property type="nucleotide sequence ID" value="NZ_AOIA01000161.1"/>
</dbReference>
<dbReference type="PANTHER" id="PTHR30136:SF35">
    <property type="entry name" value="HTH-TYPE TRANSCRIPTIONAL REGULATOR RV1719"/>
    <property type="match status" value="1"/>
</dbReference>
<keyword evidence="2" id="KW-0238">DNA-binding</keyword>
<organism evidence="6 7">
    <name type="scientific">Natronococcus jeotgali DSM 18795</name>
    <dbReference type="NCBI Taxonomy" id="1227498"/>
    <lineage>
        <taxon>Archaea</taxon>
        <taxon>Methanobacteriati</taxon>
        <taxon>Methanobacteriota</taxon>
        <taxon>Stenosarchaea group</taxon>
        <taxon>Halobacteria</taxon>
        <taxon>Halobacteriales</taxon>
        <taxon>Natrialbaceae</taxon>
        <taxon>Natronococcus</taxon>
    </lineage>
</organism>
<dbReference type="InterPro" id="IPR014757">
    <property type="entry name" value="Tscrpt_reg_IclR_C"/>
</dbReference>
<dbReference type="GO" id="GO:0045892">
    <property type="term" value="P:negative regulation of DNA-templated transcription"/>
    <property type="evidence" value="ECO:0007669"/>
    <property type="project" value="TreeGrafter"/>
</dbReference>